<evidence type="ECO:0000313" key="8">
    <source>
        <dbReference type="Proteomes" id="UP000013750"/>
    </source>
</evidence>
<dbReference type="CDD" id="cd05466">
    <property type="entry name" value="PBP2_LTTR_substrate"/>
    <property type="match status" value="1"/>
</dbReference>
<evidence type="ECO:0000256" key="4">
    <source>
        <dbReference type="ARBA" id="ARBA00023163"/>
    </source>
</evidence>
<dbReference type="HOGENOM" id="CLU_039613_6_2_9"/>
<dbReference type="EMBL" id="ASWH01000002">
    <property type="protein sequence ID" value="EOW79466.1"/>
    <property type="molecule type" value="Genomic_DNA"/>
</dbReference>
<proteinExistence type="inferred from homology"/>
<dbReference type="EMBL" id="AJDQ01000004">
    <property type="protein sequence ID" value="EOI57780.1"/>
    <property type="molecule type" value="Genomic_DNA"/>
</dbReference>
<dbReference type="Pfam" id="PF00126">
    <property type="entry name" value="HTH_1"/>
    <property type="match status" value="1"/>
</dbReference>
<dbReference type="Proteomes" id="UP000013750">
    <property type="component" value="Unassembled WGS sequence"/>
</dbReference>
<dbReference type="PANTHER" id="PTHR30419">
    <property type="entry name" value="HTH-TYPE TRANSCRIPTIONAL REGULATOR YBHD"/>
    <property type="match status" value="1"/>
</dbReference>
<dbReference type="PANTHER" id="PTHR30419:SF8">
    <property type="entry name" value="NITROGEN ASSIMILATION TRANSCRIPTIONAL ACTIVATOR-RELATED"/>
    <property type="match status" value="1"/>
</dbReference>
<evidence type="ECO:0000313" key="9">
    <source>
        <dbReference type="Proteomes" id="UP000014160"/>
    </source>
</evidence>
<dbReference type="Pfam" id="PF03466">
    <property type="entry name" value="LysR_substrate"/>
    <property type="match status" value="1"/>
</dbReference>
<gene>
    <name evidence="7" type="ORF">I592_03606</name>
    <name evidence="6" type="ORF">UKC_00755</name>
</gene>
<dbReference type="PROSITE" id="PS50931">
    <property type="entry name" value="HTH_LYSR"/>
    <property type="match status" value="1"/>
</dbReference>
<comment type="caution">
    <text evidence="6">The sequence shown here is derived from an EMBL/GenBank/DDBJ whole genome shotgun (WGS) entry which is preliminary data.</text>
</comment>
<dbReference type="PRINTS" id="PR00039">
    <property type="entry name" value="HTHLYSR"/>
</dbReference>
<dbReference type="FunFam" id="1.10.10.10:FF:000001">
    <property type="entry name" value="LysR family transcriptional regulator"/>
    <property type="match status" value="1"/>
</dbReference>
<keyword evidence="9" id="KW-1185">Reference proteome</keyword>
<keyword evidence="3" id="KW-0238">DNA-binding</keyword>
<dbReference type="Gene3D" id="1.10.10.10">
    <property type="entry name" value="Winged helix-like DNA-binding domain superfamily/Winged helix DNA-binding domain"/>
    <property type="match status" value="1"/>
</dbReference>
<evidence type="ECO:0000256" key="3">
    <source>
        <dbReference type="ARBA" id="ARBA00023125"/>
    </source>
</evidence>
<evidence type="ECO:0000256" key="2">
    <source>
        <dbReference type="ARBA" id="ARBA00023015"/>
    </source>
</evidence>
<sequence>MDIRVLTYFMTVAKEKTISKAAEVLHLSQPTLSKQLKELEEELGVQLFIRGNREISLTEDGIYLRNRGQEILSLVDTTTSNLKKNDVIGGTIRIGGGETPAFRYLVKTLNELMVTYPDITVEMYSGNADDVKDKLDKGLLDFGLVIDPVEKQKYEYLALPVSDRWGVLVNDFHPLAKKERVFPSDLKDHSLLVSSQTMVNHQLSEWLGGNLSQFKIAGSYNLLYNASLFVKEGTTVAFCLDGIIPTENNGLVFVPLAPELTAKISIIWKKKQVFSNAARRFLDALPTS</sequence>
<dbReference type="OrthoDB" id="9803735at2"/>
<accession>R2VIV5</accession>
<comment type="similarity">
    <text evidence="1">Belongs to the LysR transcriptional regulatory family.</text>
</comment>
<dbReference type="InterPro" id="IPR050950">
    <property type="entry name" value="HTH-type_LysR_regulators"/>
</dbReference>
<dbReference type="Gene3D" id="3.40.190.290">
    <property type="match status" value="1"/>
</dbReference>
<dbReference type="SUPFAM" id="SSF53850">
    <property type="entry name" value="Periplasmic binding protein-like II"/>
    <property type="match status" value="1"/>
</dbReference>
<dbReference type="InterPro" id="IPR036390">
    <property type="entry name" value="WH_DNA-bd_sf"/>
</dbReference>
<protein>
    <recommendedName>
        <fullName evidence="5">HTH lysR-type domain-containing protein</fullName>
    </recommendedName>
</protein>
<dbReference type="Proteomes" id="UP000014160">
    <property type="component" value="Unassembled WGS sequence"/>
</dbReference>
<evidence type="ECO:0000259" key="5">
    <source>
        <dbReference type="PROSITE" id="PS50931"/>
    </source>
</evidence>
<dbReference type="InterPro" id="IPR000847">
    <property type="entry name" value="LysR_HTH_N"/>
</dbReference>
<evidence type="ECO:0000256" key="1">
    <source>
        <dbReference type="ARBA" id="ARBA00009437"/>
    </source>
</evidence>
<keyword evidence="4" id="KW-0804">Transcription</keyword>
<name>R2VIV5_9ENTE</name>
<dbReference type="InterPro" id="IPR005119">
    <property type="entry name" value="LysR_subst-bd"/>
</dbReference>
<evidence type="ECO:0000313" key="7">
    <source>
        <dbReference type="EMBL" id="EOW79466.1"/>
    </source>
</evidence>
<keyword evidence="2" id="KW-0805">Transcription regulation</keyword>
<dbReference type="PATRIC" id="fig|1158614.3.peg.782"/>
<dbReference type="GO" id="GO:0005829">
    <property type="term" value="C:cytosol"/>
    <property type="evidence" value="ECO:0007669"/>
    <property type="project" value="TreeGrafter"/>
</dbReference>
<dbReference type="GO" id="GO:0003677">
    <property type="term" value="F:DNA binding"/>
    <property type="evidence" value="ECO:0007669"/>
    <property type="project" value="UniProtKB-KW"/>
</dbReference>
<dbReference type="GO" id="GO:0003700">
    <property type="term" value="F:DNA-binding transcription factor activity"/>
    <property type="evidence" value="ECO:0007669"/>
    <property type="project" value="InterPro"/>
</dbReference>
<evidence type="ECO:0000313" key="6">
    <source>
        <dbReference type="EMBL" id="EOI57780.1"/>
    </source>
</evidence>
<feature type="domain" description="HTH lysR-type" evidence="5">
    <location>
        <begin position="1"/>
        <end position="58"/>
    </location>
</feature>
<dbReference type="SUPFAM" id="SSF46785">
    <property type="entry name" value="Winged helix' DNA-binding domain"/>
    <property type="match status" value="1"/>
</dbReference>
<dbReference type="RefSeq" id="WP_010779204.1">
    <property type="nucleotide sequence ID" value="NZ_ASWH01000002.1"/>
</dbReference>
<reference evidence="6 8" key="1">
    <citation type="submission" date="2013-02" db="EMBL/GenBank/DDBJ databases">
        <title>The Genome Sequence of Enterococcus gilvus ATCC BAA-350.</title>
        <authorList>
            <consortium name="The Broad Institute Genome Sequencing Platform"/>
            <consortium name="The Broad Institute Genome Sequencing Center for Infectious Disease"/>
            <person name="Earl A.M."/>
            <person name="Gilmore M.S."/>
            <person name="Lebreton F."/>
            <person name="Walker B."/>
            <person name="Young S.K."/>
            <person name="Zeng Q."/>
            <person name="Gargeya S."/>
            <person name="Fitzgerald M."/>
            <person name="Haas B."/>
            <person name="Abouelleil A."/>
            <person name="Alvarado L."/>
            <person name="Arachchi H.M."/>
            <person name="Berlin A.M."/>
            <person name="Chapman S.B."/>
            <person name="Dewar J."/>
            <person name="Goldberg J."/>
            <person name="Griggs A."/>
            <person name="Gujja S."/>
            <person name="Hansen M."/>
            <person name="Howarth C."/>
            <person name="Imamovic A."/>
            <person name="Larimer J."/>
            <person name="McCowan C."/>
            <person name="Murphy C."/>
            <person name="Neiman D."/>
            <person name="Pearson M."/>
            <person name="Priest M."/>
            <person name="Roberts A."/>
            <person name="Saif S."/>
            <person name="Shea T."/>
            <person name="Sisk P."/>
            <person name="Sykes S."/>
            <person name="Wortman J."/>
            <person name="Nusbaum C."/>
            <person name="Birren B."/>
        </authorList>
    </citation>
    <scope>NUCLEOTIDE SEQUENCE [LARGE SCALE GENOMIC DNA]</scope>
    <source>
        <strain evidence="6 8">ATCC BAA-350</strain>
    </source>
</reference>
<dbReference type="InterPro" id="IPR036388">
    <property type="entry name" value="WH-like_DNA-bd_sf"/>
</dbReference>
<dbReference type="AlphaFoldDB" id="R2VIV5"/>
<reference evidence="7 9" key="2">
    <citation type="submission" date="2013-03" db="EMBL/GenBank/DDBJ databases">
        <title>The Genome Sequence of Enterococcus gilvus ATCC BAA-350 (PacBio/Illumina hybrid assembly).</title>
        <authorList>
            <consortium name="The Broad Institute Genomics Platform"/>
            <consortium name="The Broad Institute Genome Sequencing Center for Infectious Disease"/>
            <person name="Earl A."/>
            <person name="Russ C."/>
            <person name="Gilmore M."/>
            <person name="Surin D."/>
            <person name="Walker B."/>
            <person name="Young S."/>
            <person name="Zeng Q."/>
            <person name="Gargeya S."/>
            <person name="Fitzgerald M."/>
            <person name="Haas B."/>
            <person name="Abouelleil A."/>
            <person name="Allen A.W."/>
            <person name="Alvarado L."/>
            <person name="Arachchi H.M."/>
            <person name="Berlin A.M."/>
            <person name="Chapman S.B."/>
            <person name="Gainer-Dewar J."/>
            <person name="Goldberg J."/>
            <person name="Griggs A."/>
            <person name="Gujja S."/>
            <person name="Hansen M."/>
            <person name="Howarth C."/>
            <person name="Imamovic A."/>
            <person name="Ireland A."/>
            <person name="Larimer J."/>
            <person name="McCowan C."/>
            <person name="Murphy C."/>
            <person name="Pearson M."/>
            <person name="Poon T.W."/>
            <person name="Priest M."/>
            <person name="Roberts A."/>
            <person name="Saif S."/>
            <person name="Shea T."/>
            <person name="Sisk P."/>
            <person name="Sykes S."/>
            <person name="Wortman J."/>
            <person name="Nusbaum C."/>
            <person name="Birren B."/>
        </authorList>
    </citation>
    <scope>NUCLEOTIDE SEQUENCE [LARGE SCALE GENOMIC DNA]</scope>
    <source>
        <strain evidence="7 9">ATCC BAA-350</strain>
    </source>
</reference>
<organism evidence="6 8">
    <name type="scientific">Enterococcus gilvus ATCC BAA-350</name>
    <dbReference type="NCBI Taxonomy" id="1158614"/>
    <lineage>
        <taxon>Bacteria</taxon>
        <taxon>Bacillati</taxon>
        <taxon>Bacillota</taxon>
        <taxon>Bacilli</taxon>
        <taxon>Lactobacillales</taxon>
        <taxon>Enterococcaceae</taxon>
        <taxon>Enterococcus</taxon>
    </lineage>
</organism>
<dbReference type="eggNOG" id="COG0583">
    <property type="taxonomic scope" value="Bacteria"/>
</dbReference>